<sequence length="78" mass="8843">MIQVMISPQSLLETGIKVEKVDSLRLFKFTDDLQSNLEDLLEKNKTGSLTLEEEAELNAIGELDRIFTYLNSLLVAEQ</sequence>
<name>A0A7Z9BIV2_9CYAN</name>
<proteinExistence type="predicted"/>
<accession>A0A7Z9BIV2</accession>
<reference evidence="1" key="1">
    <citation type="submission" date="2019-10" db="EMBL/GenBank/DDBJ databases">
        <authorList>
            <consortium name="Genoscope - CEA"/>
            <person name="William W."/>
        </authorList>
    </citation>
    <scope>NUCLEOTIDE SEQUENCE [LARGE SCALE GENOMIC DNA]</scope>
    <source>
        <strain evidence="1">BBR_PRJEB10992</strain>
    </source>
</reference>
<gene>
    <name evidence="1" type="ORF">PL8927_370004</name>
</gene>
<dbReference type="AlphaFoldDB" id="A0A7Z9BIV2"/>
<organism evidence="1 2">
    <name type="scientific">Planktothrix serta PCC 8927</name>
    <dbReference type="NCBI Taxonomy" id="671068"/>
    <lineage>
        <taxon>Bacteria</taxon>
        <taxon>Bacillati</taxon>
        <taxon>Cyanobacteriota</taxon>
        <taxon>Cyanophyceae</taxon>
        <taxon>Oscillatoriophycideae</taxon>
        <taxon>Oscillatoriales</taxon>
        <taxon>Microcoleaceae</taxon>
        <taxon>Planktothrix</taxon>
    </lineage>
</organism>
<protein>
    <submittedName>
        <fullName evidence="1">Uncharacterized protein</fullName>
    </submittedName>
</protein>
<keyword evidence="2" id="KW-1185">Reference proteome</keyword>
<dbReference type="RefSeq" id="WP_083619113.1">
    <property type="nucleotide sequence ID" value="NZ_LR734854.1"/>
</dbReference>
<dbReference type="Proteomes" id="UP000184550">
    <property type="component" value="Unassembled WGS sequence"/>
</dbReference>
<comment type="caution">
    <text evidence="1">The sequence shown here is derived from an EMBL/GenBank/DDBJ whole genome shotgun (WGS) entry which is preliminary data.</text>
</comment>
<dbReference type="OrthoDB" id="426566at2"/>
<dbReference type="EMBL" id="CZCU02000110">
    <property type="protein sequence ID" value="VXD15059.1"/>
    <property type="molecule type" value="Genomic_DNA"/>
</dbReference>
<evidence type="ECO:0000313" key="2">
    <source>
        <dbReference type="Proteomes" id="UP000184550"/>
    </source>
</evidence>
<evidence type="ECO:0000313" key="1">
    <source>
        <dbReference type="EMBL" id="VXD15059.1"/>
    </source>
</evidence>